<evidence type="ECO:0000256" key="6">
    <source>
        <dbReference type="ARBA" id="ARBA00023180"/>
    </source>
</evidence>
<dbReference type="Proteomes" id="UP000708208">
    <property type="component" value="Unassembled WGS sequence"/>
</dbReference>
<name>A0A8J2KPQ8_9HEXA</name>
<dbReference type="PROSITE" id="PS51211">
    <property type="entry name" value="VITELLOGENIN"/>
    <property type="match status" value="1"/>
</dbReference>
<keyword evidence="12" id="KW-1185">Reference proteome</keyword>
<gene>
    <name evidence="11" type="ORF">AFUS01_LOCUS30653</name>
</gene>
<dbReference type="InterPro" id="IPR015255">
    <property type="entry name" value="Vitellinogen_open_b-sht"/>
</dbReference>
<organism evidence="11 12">
    <name type="scientific">Allacma fusca</name>
    <dbReference type="NCBI Taxonomy" id="39272"/>
    <lineage>
        <taxon>Eukaryota</taxon>
        <taxon>Metazoa</taxon>
        <taxon>Ecdysozoa</taxon>
        <taxon>Arthropoda</taxon>
        <taxon>Hexapoda</taxon>
        <taxon>Collembola</taxon>
        <taxon>Symphypleona</taxon>
        <taxon>Sminthuridae</taxon>
        <taxon>Allacma</taxon>
    </lineage>
</organism>
<keyword evidence="4" id="KW-0446">Lipid-binding</keyword>
<dbReference type="EMBL" id="CAJVCH010473668">
    <property type="protein sequence ID" value="CAG7820252.1"/>
    <property type="molecule type" value="Genomic_DNA"/>
</dbReference>
<evidence type="ECO:0000259" key="10">
    <source>
        <dbReference type="PROSITE" id="PS51233"/>
    </source>
</evidence>
<evidence type="ECO:0000256" key="3">
    <source>
        <dbReference type="ARBA" id="ARBA00023055"/>
    </source>
</evidence>
<dbReference type="SMART" id="SM00216">
    <property type="entry name" value="VWD"/>
    <property type="match status" value="1"/>
</dbReference>
<evidence type="ECO:0000256" key="4">
    <source>
        <dbReference type="ARBA" id="ARBA00023121"/>
    </source>
</evidence>
<comment type="caution">
    <text evidence="11">The sequence shown here is derived from an EMBL/GenBank/DDBJ whole genome shotgun (WGS) entry which is preliminary data.</text>
</comment>
<evidence type="ECO:0000256" key="5">
    <source>
        <dbReference type="ARBA" id="ARBA00023157"/>
    </source>
</evidence>
<dbReference type="Pfam" id="PF08742">
    <property type="entry name" value="C8"/>
    <property type="match status" value="1"/>
</dbReference>
<keyword evidence="5 7" id="KW-1015">Disulfide bond</keyword>
<dbReference type="PANTHER" id="PTHR37860:SF2">
    <property type="entry name" value="VITELLOGENIN DOMAIN-CONTAINING PROTEIN"/>
    <property type="match status" value="1"/>
</dbReference>
<dbReference type="OrthoDB" id="6484170at2759"/>
<protein>
    <recommendedName>
        <fullName evidence="13">Vitellogenin domain-containing protein</fullName>
    </recommendedName>
</protein>
<dbReference type="SMART" id="SM00832">
    <property type="entry name" value="C8"/>
    <property type="match status" value="1"/>
</dbReference>
<evidence type="ECO:0000256" key="8">
    <source>
        <dbReference type="SAM" id="SignalP"/>
    </source>
</evidence>
<evidence type="ECO:0000256" key="1">
    <source>
        <dbReference type="ARBA" id="ARBA00022448"/>
    </source>
</evidence>
<dbReference type="InterPro" id="IPR014853">
    <property type="entry name" value="VWF/SSPO/ZAN-like_Cys-rich_dom"/>
</dbReference>
<evidence type="ECO:0000256" key="2">
    <source>
        <dbReference type="ARBA" id="ARBA00022729"/>
    </source>
</evidence>
<keyword evidence="6" id="KW-0325">Glycoprotein</keyword>
<dbReference type="Pfam" id="PF09172">
    <property type="entry name" value="Vit_open_b-sht"/>
    <property type="match status" value="1"/>
</dbReference>
<dbReference type="PANTHER" id="PTHR37860">
    <property type="entry name" value="AGAP008810-PA"/>
    <property type="match status" value="1"/>
</dbReference>
<feature type="signal peptide" evidence="8">
    <location>
        <begin position="1"/>
        <end position="17"/>
    </location>
</feature>
<dbReference type="InterPro" id="IPR001846">
    <property type="entry name" value="VWF_type-D"/>
</dbReference>
<keyword evidence="3" id="KW-0445">Lipid transport</keyword>
<dbReference type="PROSITE" id="PS51233">
    <property type="entry name" value="VWFD"/>
    <property type="match status" value="1"/>
</dbReference>
<evidence type="ECO:0000259" key="9">
    <source>
        <dbReference type="PROSITE" id="PS51211"/>
    </source>
</evidence>
<feature type="domain" description="VWFD" evidence="10">
    <location>
        <begin position="5196"/>
        <end position="5368"/>
    </location>
</feature>
<dbReference type="Pfam" id="PF01347">
    <property type="entry name" value="Vitellogenin_N"/>
    <property type="match status" value="1"/>
</dbReference>
<feature type="domain" description="Vitellogenin" evidence="9">
    <location>
        <begin position="40"/>
        <end position="664"/>
    </location>
</feature>
<dbReference type="GO" id="GO:0008289">
    <property type="term" value="F:lipid binding"/>
    <property type="evidence" value="ECO:0007669"/>
    <property type="project" value="UniProtKB-KW"/>
</dbReference>
<comment type="caution">
    <text evidence="7">Lacks conserved residue(s) required for the propagation of feature annotation.</text>
</comment>
<keyword evidence="1" id="KW-0813">Transport</keyword>
<proteinExistence type="predicted"/>
<dbReference type="Pfam" id="PF00094">
    <property type="entry name" value="VWD"/>
    <property type="match status" value="1"/>
</dbReference>
<evidence type="ECO:0000256" key="7">
    <source>
        <dbReference type="PROSITE-ProRule" id="PRU00557"/>
    </source>
</evidence>
<reference evidence="11" key="1">
    <citation type="submission" date="2021-06" db="EMBL/GenBank/DDBJ databases">
        <authorList>
            <person name="Hodson N. C."/>
            <person name="Mongue J. A."/>
            <person name="Jaron S. K."/>
        </authorList>
    </citation>
    <scope>NUCLEOTIDE SEQUENCE</scope>
</reference>
<dbReference type="SMART" id="SM00638">
    <property type="entry name" value="LPD_N"/>
    <property type="match status" value="1"/>
</dbReference>
<feature type="chain" id="PRO_5035320372" description="Vitellogenin domain-containing protein" evidence="8">
    <location>
        <begin position="18"/>
        <end position="5769"/>
    </location>
</feature>
<evidence type="ECO:0008006" key="13">
    <source>
        <dbReference type="Google" id="ProtNLM"/>
    </source>
</evidence>
<dbReference type="FunFam" id="2.20.50.20:FF:000007">
    <property type="entry name" value="von Willebrand factor type D domaincontaining protein"/>
    <property type="match status" value="1"/>
</dbReference>
<sequence length="5769" mass="646611">MFLKSIVFCAIVVGAIAGPAGTRGTSKCVSFCKESTKFGYEPGTSYYYDYTTDISTSVIGGSNHESRLHLTANVEINAASSCELILKLRNVAIQESESNDSHNQRAIDGSQPFIHELQQNPLRFSFQDGKIEHICAPEEESTWVLNIKRGILSLLQNTMEKGQEQNAYEVDVSGRCLTRYSLLGDTWTGSNTVKKVKDLKGCSQRHSHISALQSIPYTSQSLMQNLPLLNSKQECTQLIRDGKVESVHCQEVHRFQPFQQEESGAQSAVSQVLVLSREQRKSFPNDETLRFKKASLLFQSQGPAEASEADIFNIVNLLQKLEKERTPDVHSEAPQHFIELVENLKILNTRALINLFSRMTSPIARKYLLDAMPLVSSAPSLSLMRDLLLDGTLSEKQIDTWLTSLIFIKHPNLDMIAALQPLLGEQPRSEALFGISALINSYCKEHDECADEVPVQESLEKIFSYLGTTCEVPENYEVQRRVLYALKAIGNAGRFPSEVDQKSLLLLNRCFMEKSNPLEIRLAAIDAFRRMPCNVYDQDPVISIYSNIQHEDTELRIQAYLLSMKCAHRQLIEVIKDVLYTDSVNQVSSFVWTHLTNLQETSSPDKQAIRELLANEFLQNKFKTDARKYSRNYEGAYFNEDWNAGVSTDANIIFTPDSFLPRSGMLNLTVHFFGNSVNILEIGARVKALENILEPIFGPNGYFPDKSVLEALHSMRAKRDIRNNEIDRLSHIYNQASRKSISPGGSVYTRIFGHEVLYKNFDLSNEDNDLSLVDENGKDWMDMDTLMSSLTKGNDIEYTKSTVLLDATYTVSTSAGIPLSLSVQSAATIGITANGKIDMEKFWNDKELDVQGLLRPSAAIQVDGILSAQLGRASSSIKSGIRLQNTLHTSTAVQGFVQIKGSKLIKTSISLPQDKQEIFTAKSQILILKPSGKPHVVEQGPEGVPKIEYKSCKGSTIFGVEFCTEIDTPEHIIFPLSTPAVVSVYIQKTDTFDSYDFEYSFSNENSVTSVKVDFDTPGSQINRKLSANFELDYINGELEAAVHAPTKSFSIDGKYSASEKSVQLSVTSMDDQVLIFKTGLNQHGTRLEPNLFIQFYNRPLLHLEGSIDLLNIGETNGRANVDLSLKHLTQSPIHITGDINRSGEKFDTTIGVESYILTGNVRSQFRFKPGHVSSKAVAEYSWKNAETRTVDISAKVQNTKKGSLSKFIAQFNFAIPDSPDMNIDFMLDSQKSPGFCENTLRMSLGKTAWEGHTLYNNQFTREIQDLALQLSLTCPRLGVDYSAEFLHKMNYAGMTTRFSGKTRPDNVVKAELEYQNENTELMKKTLTAKAIWPENEYSLRAQLKELHEGDYEGELIITPQNSEEMKAAITYKNGSSNSKLDHAFEFRARGFTSVPLSGNAAFSASDKQSHIGGQLDINNKRYSTSLDYNVVKKSSHKIEGKLTLDERKYTGEINYRQAKTGDRILTVDLHGSKHVALEAKFNGDFPGPFTTSVFIFPDKDTSPQDKLGLQGTFDIRSINLKLYYFNDMVTASGSYINSKVQVQLEYGDQLYKLTVDAPEFHAKKALATVRIETPFVGYQTIKVILNHSLNIDSLETQFQTIIEDFQLAALMSGTHTSQESRFLTTFDMTGIKSLKGYGRLVRKPNEKSLEINYGRGEMHGSLLAEFIRNHGGFSSKFSFKCCESMPEFSMELLHQLESQLASSLKVEWVLPGSVRRQITADIIGEVNPLNINLIVNTPFENFERLETGIKLKHGGAERDLEIILNGNFDIMPLGLNLRCTRDSDYFKYEISNAWNDQNKPRVVRISSQGQFYSLTNAALTATLELPQHSYQLNWNAEKEDHRQSMEVGIDYDQKTYKTGFTWNYDMATNHVNSSVWVDRHNLPKLSLDFERLNNDLEYKLYLKAVKGDTTLLKTLAELKSQGLSHWDFSSMIESSLRMVPAIKVNSIHLIEEGEIRHKSEVILGRTIGILGKSIRNFRDHETIKAVAEFNLLRGRDIDGQLSLFDENIKVGGEIIPSTHGNKVVLQIESTLFSPVAGAVEYKILPNGYEASLESSTNGNSLFAIKAGGKHEGDEVTGFLDVDCSFGHHVVGNVLVNTKDNQIELNLTEDKENLIELALQAKAKPTEGFGKLEIRSELIKPLKDMLQLSALYSLNQEYKFLAKFAQNGVENEIKANAAFEAETKFIRVSLQGQSSAAFKIELHGIEKLESSLNLFGDTIYEVVLDHSMEKTSEMAFHTLRLQTSYRQAEPLVMSTRIGFGNKKIKITIQTPYDGWTELGLAGQFAFDDLNKSIEVIAQKGTATYVVNAEAITNRKEGKYSIEVKTPIENYTNLKANLEYTLKHFHEVKIHVGVEANQITARGKFSPSGIEVELKTPFDKVRVASASVSWMLGGSNKSVSLQAQFNEHAYQTQSTWSVENKKGDINLEVKGMNKLYSVNLIYDFTNEYSAELKLQSNGHQQRIGGRVNLNRQQIAVEAFTPFQGFETLRGQVSYSNKSPNHHSAAAEWNLNGLNGKSKLDVKLLRNKIQIDAEIPLDGYEIISAEIEYQMQGPEKRLAIAGNLGEGSPFKLAVNTKVTGSLLNLKQPTTAAVTIELELPLEQLEKMSFTGAYTRQQTTHTLSVDISKNGDLISGGFEVTLPQGKVMNLELKVEAIAPVFGIEEAQASGKILLSPGSTSTILVETNLNGEKHKVEGSVQISRSTIVIEAKTTLEALENLKINVERDGQGKLTANVLLNGQESTLQCEYHFGGVRNTKLDVIITTPLEGLRSVQSTVDVRVATSSISATLSYQNEVVRYVGKLEGTYERSNGRIPQAANLKLSLMSPVRNFENIVTSISYTQNQPRLAITVERNTKEEINGEASWTEGELKLNLVSRLPKYPISTKNSIVWKNAPSVAINIEAGPLEYHGAVNVNIRGFKFGEILLETSVNEWNGLGVTWNVEGDIFGGKALGKLNLGRFGEKSIRSTWRNDNWESAKVDWWYKESTEAKEKGFSLQYTSVGRKSGNGKFTAILTYSLGHKEQQLAFTIAIKRTTNSVAVDVSFQTPYELVKDVSFQGKLIKADETALDLSASLNQQLQLASNVIISVTPLASKLKLNFNSPPLGEPFSLNVGYDFATTQKSLEMAFNQNQYQISIGVEANVPRNSNEIELRMTVDSNVPLLEVSASGSIKAGYKIDSDGTRQLSVLVDSEQTGKWEVSGSLRLSANFHAKLHVSSPLPNIVPSIHLEVNNRGNIRQGISSDVAFRYGRIPEIKATFSASVDKILITFISGFHGFEKMSLEIKSESANGYANRKYLIDIQALGEHVALEGIVNIPGSSVKMDGSLELKSSWNKIQNGSLRLQVDENGNVRMTGVWGTRNLAIHGHLRGIEREPWWRQVNADLTLDIDSEKIYNVKSSHLITDHVYSLNVTLGEAYSVDTYLQTNTDKLLSVSAQWAEDQVASAFAEAGSGRFSIAVSTPWTTPMHATGQYAVTDKEQSAKGFFTYDGQRSSLEARARSLPGSFQSIISVDIPVLLQKLNADVNIRRVSENKLQGSIEMQMRDRRLAIQGEYTEDNVQSSKSNLPIVQRNLKLTMSLPSQKYPQLSADVTMQQPKEGFASLQVEATITMPSGISKGAFGYDVPINSSNQVGVRVMVDSPYLSENPMEVVISSGIDGPRKLKLKVQYDRNDVQLSWDMTLPEYDITAFANLPEFLSSHNPLKFNANGRFNWPEEITIKSSGSCSQYTYDIATGFVAFNNDISIQLSAEIPELFDEKREITFKIQRNGQGTHTLKATASKGTKTLELFGESEWQPENVSVKSRFNGSYGNHYALLTAKKVGQNWQLDLYGESNTLLSGKRVRVSGQIQPKENGEGFDVLVQCTTRGITHKGKFTVVLNPWNGEIGMTLESPRKTSFHANIEWAINSTSVWGKIYTNAGGEDHLMKVWLNKEDPEAEISIKCLFIPSEEFNIHTKAIISDTQVWILGQTKWNGDQWKVEGSAHYEDTQDMAAKLEFMTPFEEWDRITFEGKLNPTEVHAEIYTPIKNFPNAKIKIAGIPLFESLTLESLDDTKPLVIIGLPWMTYQVSGTFKLPKKGSRGDFSLGVEYGPTKKTKRENFEVALQIPSLEDLSWKMESPARINFSLQFPKMGLLRWDLGGRLQWKTWAELNAYAELNGKKVELVSEIRNEQGNRRLSVVLKTPFPKFEKWIASVRLENYEEIGSGRSILIELQHPSWEESIRMEIDYMYSYNGLTNMNGEVNIVTPKFVTSFPSLALKMQSFVKDGVYTGSIDGTWGMRRPSLKIQAGMTQERIFGTIEGMSSPGEIYHAKCGFDLTKESSNVALDIAVHALGEDVFEIRAAMSHPSEAIDAKLSVKTPFTLLKSASVSVRLSPIGKTSSLSVSKILNNLDVSLGTYYNGKKFVQIELVSMKGRRSLELYNPIRPVSIALSFERIFGQKLRLLTELCWDLKQAAKSTVGVEFSISKNSASKNGLFRVQAGEIGGVELAINHLLTSTKFDQGVKIRLFNPLNTAEAQEMGYFFSLSDSTTSGMKKYDLVTRVDTPWRSVQLEANHHSNDKQLYRYVELKWDILRDMKKVIGVKSHTQRTTAWRSRSIKDTLTLIHPALPEHVVFVLERTFKSLNFHSVNFTFQPTQLSEDFFTVSATKEGMNNGIRINVAHPASKLKIQVQTQKTDAACAVEVEYLDVHGEDQAAQITWSHDSSGKLLEIHAGKDLRSIFRVQLQEEADKQTFSLRSPDTQMDVQILKTKPYINVGFSVDSVKNFYFTAGMPHKKEISARMWRDEYGINIQDALFAFRLNTSQILSTKINWRPEIVDELNDGVSSAVTAVKTSLMNTMTLVSARVTDELEGRWNMLHPDAKATLQVLATYSAQELQALKEEFHRTVQMFVTMYEQNWFFIKDIGQVLGSTFGGVFETCVYLKDIVVDAVKSVAIMTVDVTVQLKRLFMEYAGKMEQTFVPLWDSAESYVVGLYNSIWKYFAGYTEMLRETYIIIMDALEGRVEQLEKKILGIGFVRTAIRYYKSYATWIDELPMHEYFDEIVELLKIKIWRPLEVYYKPYVEVLNSFIEQKNLLAILETPPFPYLRHVALKVKIVCDRVWSFIEAEQKIKELVTKAIQALDQLVRRNIPSSTLVWEVDKGQIEYHQPLVIIEWEDFNSLPAWKDSEQNAKEISQMNDFYYEIMDTFRNVKPAMDLDIRTILPPFGAHAVMAGDYHYFTFDKKYFRFSGECSYVLVADLLHKNFSLLVNYENRDGDIRKKSYSLVSGDRSIEIDTSNMKVSLDGRKSELPLEVGPTFIRRMPNGLEIFDTRGFQMTCSQTPAVCTITVSGWYFGKVGGLLGTYDNEEMNDLKTPDGQVVADVSNFAHSWRVGKNSGECRMKNLARDSPVAADVDGICSEHFDDMNSLLRPCFGKVDTAVFKDMCLYDTSRNLNKASRQESACTAISAYVAECQKNGVDVWLPPTCVRCKFEDGTTLISGENATLEIQGVTPPLQSSDVVVLLEEASCLSEYALTEAMRKLDVALQAEGLNDNRYAVIGFAGQGPYRKPHIRTTSGQIWAHNTLFRIADNIEMNGNGDGDLYEVIEFAARTLKFRAGVSKTFIAITCGDESCGSDNRYADTLTLLIENDIKLHMLTPKEFTTKGNKRESASSKIYGIDHEGVFTSGHVKSNILEADKSLKRQLNLPKDLCTPLAIETNGSRFHLQRNSKKAIDVWTRRIAMTAQPSKCQHCECIPDKSGSPHVVCNRCISPMLEELLLEWQKYQSFDGTTQEEIPIEMMEF</sequence>
<feature type="disulfide bond" evidence="7">
    <location>
        <begin position="176"/>
        <end position="202"/>
    </location>
</feature>
<evidence type="ECO:0000313" key="12">
    <source>
        <dbReference type="Proteomes" id="UP000708208"/>
    </source>
</evidence>
<evidence type="ECO:0000313" key="11">
    <source>
        <dbReference type="EMBL" id="CAG7820252.1"/>
    </source>
</evidence>
<dbReference type="InterPro" id="IPR001747">
    <property type="entry name" value="Vitellogenin_N"/>
</dbReference>
<dbReference type="SMART" id="SM01169">
    <property type="entry name" value="DUF1943"/>
    <property type="match status" value="1"/>
</dbReference>
<keyword evidence="2 8" id="KW-0732">Signal</keyword>
<accession>A0A8J2KPQ8</accession>
<dbReference type="GO" id="GO:0005319">
    <property type="term" value="F:lipid transporter activity"/>
    <property type="evidence" value="ECO:0007669"/>
    <property type="project" value="InterPro"/>
</dbReference>